<dbReference type="OrthoDB" id="5491135at2"/>
<evidence type="ECO:0000256" key="1">
    <source>
        <dbReference type="ARBA" id="ARBA00022801"/>
    </source>
</evidence>
<dbReference type="AlphaFoldDB" id="A0A1Y5SZ40"/>
<dbReference type="InterPro" id="IPR050266">
    <property type="entry name" value="AB_hydrolase_sf"/>
</dbReference>
<organism evidence="3 4">
    <name type="scientific">Roseisalinus antarcticus</name>
    <dbReference type="NCBI Taxonomy" id="254357"/>
    <lineage>
        <taxon>Bacteria</taxon>
        <taxon>Pseudomonadati</taxon>
        <taxon>Pseudomonadota</taxon>
        <taxon>Alphaproteobacteria</taxon>
        <taxon>Rhodobacterales</taxon>
        <taxon>Roseobacteraceae</taxon>
        <taxon>Roseisalinus</taxon>
    </lineage>
</organism>
<reference evidence="3 4" key="1">
    <citation type="submission" date="2017-03" db="EMBL/GenBank/DDBJ databases">
        <authorList>
            <person name="Afonso C.L."/>
            <person name="Miller P.J."/>
            <person name="Scott M.A."/>
            <person name="Spackman E."/>
            <person name="Goraichik I."/>
            <person name="Dimitrov K.M."/>
            <person name="Suarez D.L."/>
            <person name="Swayne D.E."/>
        </authorList>
    </citation>
    <scope>NUCLEOTIDE SEQUENCE [LARGE SCALE GENOMIC DNA]</scope>
    <source>
        <strain evidence="3 4">CECT 7023</strain>
    </source>
</reference>
<name>A0A1Y5SZ40_9RHOB</name>
<proteinExistence type="predicted"/>
<dbReference type="RefSeq" id="WP_085878929.1">
    <property type="nucleotide sequence ID" value="NZ_FWFZ01000008.1"/>
</dbReference>
<feature type="domain" description="AB hydrolase-1" evidence="2">
    <location>
        <begin position="22"/>
        <end position="221"/>
    </location>
</feature>
<evidence type="ECO:0000313" key="3">
    <source>
        <dbReference type="EMBL" id="SLN48391.1"/>
    </source>
</evidence>
<dbReference type="GO" id="GO:0016787">
    <property type="term" value="F:hydrolase activity"/>
    <property type="evidence" value="ECO:0007669"/>
    <property type="project" value="UniProtKB-KW"/>
</dbReference>
<evidence type="ECO:0000259" key="2">
    <source>
        <dbReference type="Pfam" id="PF12697"/>
    </source>
</evidence>
<accession>A0A1Y5SZ40</accession>
<protein>
    <submittedName>
        <fullName evidence="3">Alpha/beta hydrolase family protein</fullName>
    </submittedName>
</protein>
<gene>
    <name evidence="3" type="ORF">ROA7023_02082</name>
</gene>
<keyword evidence="1 3" id="KW-0378">Hydrolase</keyword>
<evidence type="ECO:0000313" key="4">
    <source>
        <dbReference type="Proteomes" id="UP000193900"/>
    </source>
</evidence>
<dbReference type="EMBL" id="FWFZ01000008">
    <property type="protein sequence ID" value="SLN48391.1"/>
    <property type="molecule type" value="Genomic_DNA"/>
</dbReference>
<dbReference type="GO" id="GO:0016020">
    <property type="term" value="C:membrane"/>
    <property type="evidence" value="ECO:0007669"/>
    <property type="project" value="TreeGrafter"/>
</dbReference>
<dbReference type="PANTHER" id="PTHR43798:SF31">
    <property type="entry name" value="AB HYDROLASE SUPERFAMILY PROTEIN YCLE"/>
    <property type="match status" value="1"/>
</dbReference>
<dbReference type="InterPro" id="IPR000073">
    <property type="entry name" value="AB_hydrolase_1"/>
</dbReference>
<dbReference type="Proteomes" id="UP000193900">
    <property type="component" value="Unassembled WGS sequence"/>
</dbReference>
<keyword evidence="4" id="KW-1185">Reference proteome</keyword>
<dbReference type="PANTHER" id="PTHR43798">
    <property type="entry name" value="MONOACYLGLYCEROL LIPASE"/>
    <property type="match status" value="1"/>
</dbReference>
<dbReference type="SUPFAM" id="SSF53474">
    <property type="entry name" value="alpha/beta-Hydrolases"/>
    <property type="match status" value="1"/>
</dbReference>
<sequence length="236" mass="25533">MLDPVLFLPDFMTDLRLFGPQIRALSAERPVMGLPVARCERIESFASDLLSVAPPKFAVVGQGLGGAVALELLRRAEDRVSRIALIGTSFRAEPPSEASDREPQIIAASAGRFDETIRELIGAGGLAPGPERGAVLAELMDMARDLGPTAFRGQSRALQRRPDHQATLRAIKVPALVMVGRHDRICLPKRQDVMAELIRGAVFNVIETSGRFPTLEAPEAVTTALRSWLSAPLAPR</sequence>
<dbReference type="Gene3D" id="3.40.50.1820">
    <property type="entry name" value="alpha/beta hydrolase"/>
    <property type="match status" value="1"/>
</dbReference>
<dbReference type="InterPro" id="IPR029058">
    <property type="entry name" value="AB_hydrolase_fold"/>
</dbReference>
<dbReference type="Pfam" id="PF12697">
    <property type="entry name" value="Abhydrolase_6"/>
    <property type="match status" value="1"/>
</dbReference>